<dbReference type="Proteomes" id="UP001225316">
    <property type="component" value="Unassembled WGS sequence"/>
</dbReference>
<dbReference type="InterPro" id="IPR011712">
    <property type="entry name" value="Sig_transdc_His_kin_sub3_dim/P"/>
</dbReference>
<dbReference type="EMBL" id="JARXHW010000015">
    <property type="protein sequence ID" value="MDQ8207532.1"/>
    <property type="molecule type" value="Genomic_DNA"/>
</dbReference>
<evidence type="ECO:0000256" key="5">
    <source>
        <dbReference type="ARBA" id="ARBA00022741"/>
    </source>
</evidence>
<keyword evidence="5" id="KW-0547">Nucleotide-binding</keyword>
<evidence type="ECO:0000256" key="3">
    <source>
        <dbReference type="ARBA" id="ARBA00022553"/>
    </source>
</evidence>
<keyword evidence="9" id="KW-0472">Membrane</keyword>
<keyword evidence="9" id="KW-1133">Transmembrane helix</keyword>
<feature type="domain" description="Signal transduction histidine kinase subgroup 3 dimerisation and phosphoacceptor" evidence="10">
    <location>
        <begin position="443"/>
        <end position="497"/>
    </location>
</feature>
<evidence type="ECO:0000256" key="2">
    <source>
        <dbReference type="ARBA" id="ARBA00012438"/>
    </source>
</evidence>
<evidence type="ECO:0000256" key="4">
    <source>
        <dbReference type="ARBA" id="ARBA00022679"/>
    </source>
</evidence>
<feature type="transmembrane region" description="Helical" evidence="9">
    <location>
        <begin position="409"/>
        <end position="431"/>
    </location>
</feature>
<dbReference type="RefSeq" id="WP_308949697.1">
    <property type="nucleotide sequence ID" value="NZ_JARXHW010000015.1"/>
</dbReference>
<dbReference type="InterPro" id="IPR008979">
    <property type="entry name" value="Galactose-bd-like_sf"/>
</dbReference>
<proteinExistence type="predicted"/>
<dbReference type="Pfam" id="PF07730">
    <property type="entry name" value="HisKA_3"/>
    <property type="match status" value="1"/>
</dbReference>
<gene>
    <name evidence="11" type="ORF">QEH52_08430</name>
</gene>
<keyword evidence="4" id="KW-0808">Transferase</keyword>
<keyword evidence="6 11" id="KW-0418">Kinase</keyword>
<protein>
    <recommendedName>
        <fullName evidence="2">histidine kinase</fullName>
        <ecNumber evidence="2">2.7.13.3</ecNumber>
    </recommendedName>
</protein>
<dbReference type="SUPFAM" id="SSF49785">
    <property type="entry name" value="Galactose-binding domain-like"/>
    <property type="match status" value="1"/>
</dbReference>
<evidence type="ECO:0000256" key="7">
    <source>
        <dbReference type="ARBA" id="ARBA00022840"/>
    </source>
</evidence>
<evidence type="ECO:0000313" key="11">
    <source>
        <dbReference type="EMBL" id="MDQ8207532.1"/>
    </source>
</evidence>
<evidence type="ECO:0000256" key="6">
    <source>
        <dbReference type="ARBA" id="ARBA00022777"/>
    </source>
</evidence>
<dbReference type="Gene3D" id="2.60.120.260">
    <property type="entry name" value="Galactose-binding domain-like"/>
    <property type="match status" value="2"/>
</dbReference>
<name>A0ABU1AX22_9BACT</name>
<dbReference type="GO" id="GO:0016301">
    <property type="term" value="F:kinase activity"/>
    <property type="evidence" value="ECO:0007669"/>
    <property type="project" value="UniProtKB-KW"/>
</dbReference>
<evidence type="ECO:0000259" key="10">
    <source>
        <dbReference type="Pfam" id="PF07730"/>
    </source>
</evidence>
<comment type="caution">
    <text evidence="11">The sequence shown here is derived from an EMBL/GenBank/DDBJ whole genome shotgun (WGS) entry which is preliminary data.</text>
</comment>
<comment type="catalytic activity">
    <reaction evidence="1">
        <text>ATP + protein L-histidine = ADP + protein N-phospho-L-histidine.</text>
        <dbReference type="EC" id="2.7.13.3"/>
    </reaction>
</comment>
<keyword evidence="12" id="KW-1185">Reference proteome</keyword>
<keyword evidence="9" id="KW-0812">Transmembrane</keyword>
<organism evidence="11 12">
    <name type="scientific">Thalassobacterium maritimum</name>
    <dbReference type="NCBI Taxonomy" id="3041265"/>
    <lineage>
        <taxon>Bacteria</taxon>
        <taxon>Pseudomonadati</taxon>
        <taxon>Verrucomicrobiota</taxon>
        <taxon>Opitutia</taxon>
        <taxon>Puniceicoccales</taxon>
        <taxon>Coraliomargaritaceae</taxon>
        <taxon>Thalassobacterium</taxon>
    </lineage>
</organism>
<dbReference type="InterPro" id="IPR050482">
    <property type="entry name" value="Sensor_HK_TwoCompSys"/>
</dbReference>
<accession>A0ABU1AX22</accession>
<dbReference type="Gene3D" id="1.20.5.1930">
    <property type="match status" value="1"/>
</dbReference>
<dbReference type="InterPro" id="IPR036890">
    <property type="entry name" value="HATPase_C_sf"/>
</dbReference>
<keyword evidence="7" id="KW-0067">ATP-binding</keyword>
<dbReference type="PANTHER" id="PTHR24421:SF10">
    <property type="entry name" value="NITRATE_NITRITE SENSOR PROTEIN NARQ"/>
    <property type="match status" value="1"/>
</dbReference>
<dbReference type="Gene3D" id="3.30.565.10">
    <property type="entry name" value="Histidine kinase-like ATPase, C-terminal domain"/>
    <property type="match status" value="1"/>
</dbReference>
<dbReference type="PANTHER" id="PTHR24421">
    <property type="entry name" value="NITRATE/NITRITE SENSOR PROTEIN NARX-RELATED"/>
    <property type="match status" value="1"/>
</dbReference>
<dbReference type="SUPFAM" id="SSF55874">
    <property type="entry name" value="ATPase domain of HSP90 chaperone/DNA topoisomerase II/histidine kinase"/>
    <property type="match status" value="1"/>
</dbReference>
<sequence length="630" mass="70696">MSACASVVFAGGRSIAELETRKAEIEQELELLSRPSLRGGTGAIGFHSFPYSESENAFWLKVDLKETHRIHEVVLIPVLWRDMEEGFREDALPDELQVYAGTEDDPIGVLVAEYRTPVGRSPGITPIVLPVEETEASWVRIEGPRLSRRLFDNQYVFQMSEIAVFSGGVNVALRKPVTTSLKTARDPSGAWDISFLVDGITPYIMNSARGKQSVGYLGDFGATPELYLDMEEPQTITEIHLHAVEQSNTVPQAFIGDLGIPREFRIEGSETRDFENPVVLLYCHFSGISQMGPIMMWHIPPTQCRYVRIVTLESASSELAHGRETRIGFSEVELIADGVNVAEGKEVWTEPVMRSRRSPGALTDGHNYYGQILPTRAWLQELALRFDLETELAALRQELSRKYSRQEQLLFWMRWGLVVACFAVVFIVFYSRTLRIRHEARVRERIAANLHDELGANLHAIGMWSDIAQESVDAPDSLRESLQRIRGLTERTGASARLCSNMLEAEGVCEDLVDEMKREASRLLADIRYELKFEGEAAINRLSRRQRIDIFLFFKESLTNIIRHGQATGALIVLSVAKRDVTLTIADDGCGLSGGLPNSLQRRAKLMRAKAGVEHPEEGGTLVWLKLKAR</sequence>
<evidence type="ECO:0000256" key="8">
    <source>
        <dbReference type="ARBA" id="ARBA00023012"/>
    </source>
</evidence>
<reference evidence="11 12" key="1">
    <citation type="submission" date="2023-04" db="EMBL/GenBank/DDBJ databases">
        <title>A novel bacteria isolated from coastal sediment.</title>
        <authorList>
            <person name="Liu X.-J."/>
            <person name="Du Z.-J."/>
        </authorList>
    </citation>
    <scope>NUCLEOTIDE SEQUENCE [LARGE SCALE GENOMIC DNA]</scope>
    <source>
        <strain evidence="11 12">SDUM461003</strain>
    </source>
</reference>
<evidence type="ECO:0000256" key="1">
    <source>
        <dbReference type="ARBA" id="ARBA00000085"/>
    </source>
</evidence>
<keyword evidence="3" id="KW-0597">Phosphoprotein</keyword>
<keyword evidence="8" id="KW-0902">Two-component regulatory system</keyword>
<evidence type="ECO:0000313" key="12">
    <source>
        <dbReference type="Proteomes" id="UP001225316"/>
    </source>
</evidence>
<evidence type="ECO:0000256" key="9">
    <source>
        <dbReference type="SAM" id="Phobius"/>
    </source>
</evidence>
<dbReference type="EC" id="2.7.13.3" evidence="2"/>